<feature type="region of interest" description="Disordered" evidence="1">
    <location>
        <begin position="26"/>
        <end position="99"/>
    </location>
</feature>
<proteinExistence type="predicted"/>
<protein>
    <submittedName>
        <fullName evidence="2">Uncharacterized protein</fullName>
    </submittedName>
</protein>
<accession>A0A0C2ZSC1</accession>
<dbReference type="OrthoDB" id="2686841at2759"/>
<evidence type="ECO:0000256" key="1">
    <source>
        <dbReference type="SAM" id="MobiDB-lite"/>
    </source>
</evidence>
<sequence length="572" mass="63037">MAQGGRKWKASADVYDKDQLNKQAKLYKPSGLVRSHLSQEPFPTDNISSPRDFPTIRQSQTPRSVSSASQGTHSRTPSFTQLHSVSGRAHPQFPTTCSTSMPVNNYGGFHEEDESVERAFALQHRTSRTTLNSQTLLQITESELPDVKPTIPAAQVGAPSNTMLPDEISPRFQDVFVPTLLAYCGTFQHPWDLPKPLEDIISELWPFVFPPLLPYDAHLYGLGTDTQRLAHQRIYDWCSKLAGAAEKNIGEWLKSNEFRDDEERIAWADWALDEHLSLPFVYLYIRDTDNRGIGAFHQPLILRTLSYHYTRIANAVLCPQIEDVNPIAALALITGSVERAISIARKTGHMTEDSKSKAGSFSEKGKWGKSSVSYSVSIKELPPAAWAEIKAGALNFVKFGNQPLPKRDPRTLIINCYDVADDTEQQPASPVPVSAPHIPDMIHNTLESRSLSNSPLCADLATDMFIREGPSNLQSIAVTDTHRHAQPPVSIPSPFMQEDLSSENLLTPSSSGLHWDSHSDGASAVHQNISSTNMFTYNGGFVEGHPFVVSSLGCGNAFLTGPSATINADSEH</sequence>
<dbReference type="InParanoid" id="A0A0C2ZSC1"/>
<organism evidence="2 3">
    <name type="scientific">Scleroderma citrinum Foug A</name>
    <dbReference type="NCBI Taxonomy" id="1036808"/>
    <lineage>
        <taxon>Eukaryota</taxon>
        <taxon>Fungi</taxon>
        <taxon>Dikarya</taxon>
        <taxon>Basidiomycota</taxon>
        <taxon>Agaricomycotina</taxon>
        <taxon>Agaricomycetes</taxon>
        <taxon>Agaricomycetidae</taxon>
        <taxon>Boletales</taxon>
        <taxon>Sclerodermatineae</taxon>
        <taxon>Sclerodermataceae</taxon>
        <taxon>Scleroderma</taxon>
    </lineage>
</organism>
<dbReference type="EMBL" id="KN822028">
    <property type="protein sequence ID" value="KIM64438.1"/>
    <property type="molecule type" value="Genomic_DNA"/>
</dbReference>
<gene>
    <name evidence="2" type="ORF">SCLCIDRAFT_23453</name>
</gene>
<reference evidence="2 3" key="1">
    <citation type="submission" date="2014-04" db="EMBL/GenBank/DDBJ databases">
        <authorList>
            <consortium name="DOE Joint Genome Institute"/>
            <person name="Kuo A."/>
            <person name="Kohler A."/>
            <person name="Nagy L.G."/>
            <person name="Floudas D."/>
            <person name="Copeland A."/>
            <person name="Barry K.W."/>
            <person name="Cichocki N."/>
            <person name="Veneault-Fourrey C."/>
            <person name="LaButti K."/>
            <person name="Lindquist E.A."/>
            <person name="Lipzen A."/>
            <person name="Lundell T."/>
            <person name="Morin E."/>
            <person name="Murat C."/>
            <person name="Sun H."/>
            <person name="Tunlid A."/>
            <person name="Henrissat B."/>
            <person name="Grigoriev I.V."/>
            <person name="Hibbett D.S."/>
            <person name="Martin F."/>
            <person name="Nordberg H.P."/>
            <person name="Cantor M.N."/>
            <person name="Hua S.X."/>
        </authorList>
    </citation>
    <scope>NUCLEOTIDE SEQUENCE [LARGE SCALE GENOMIC DNA]</scope>
    <source>
        <strain evidence="2 3">Foug A</strain>
    </source>
</reference>
<keyword evidence="3" id="KW-1185">Reference proteome</keyword>
<dbReference type="HOGENOM" id="CLU_021329_0_0_1"/>
<evidence type="ECO:0000313" key="2">
    <source>
        <dbReference type="EMBL" id="KIM64438.1"/>
    </source>
</evidence>
<dbReference type="Proteomes" id="UP000053989">
    <property type="component" value="Unassembled WGS sequence"/>
</dbReference>
<reference evidence="3" key="2">
    <citation type="submission" date="2015-01" db="EMBL/GenBank/DDBJ databases">
        <title>Evolutionary Origins and Diversification of the Mycorrhizal Mutualists.</title>
        <authorList>
            <consortium name="DOE Joint Genome Institute"/>
            <consortium name="Mycorrhizal Genomics Consortium"/>
            <person name="Kohler A."/>
            <person name="Kuo A."/>
            <person name="Nagy L.G."/>
            <person name="Floudas D."/>
            <person name="Copeland A."/>
            <person name="Barry K.W."/>
            <person name="Cichocki N."/>
            <person name="Veneault-Fourrey C."/>
            <person name="LaButti K."/>
            <person name="Lindquist E.A."/>
            <person name="Lipzen A."/>
            <person name="Lundell T."/>
            <person name="Morin E."/>
            <person name="Murat C."/>
            <person name="Riley R."/>
            <person name="Ohm R."/>
            <person name="Sun H."/>
            <person name="Tunlid A."/>
            <person name="Henrissat B."/>
            <person name="Grigoriev I.V."/>
            <person name="Hibbett D.S."/>
            <person name="Martin F."/>
        </authorList>
    </citation>
    <scope>NUCLEOTIDE SEQUENCE [LARGE SCALE GENOMIC DNA]</scope>
    <source>
        <strain evidence="3">Foug A</strain>
    </source>
</reference>
<name>A0A0C2ZSC1_9AGAM</name>
<evidence type="ECO:0000313" key="3">
    <source>
        <dbReference type="Proteomes" id="UP000053989"/>
    </source>
</evidence>
<feature type="compositionally biased region" description="Polar residues" evidence="1">
    <location>
        <begin position="56"/>
        <end position="84"/>
    </location>
</feature>
<dbReference type="AlphaFoldDB" id="A0A0C2ZSC1"/>